<accession>A0A1G4JBE3</accession>
<evidence type="ECO:0000256" key="1">
    <source>
        <dbReference type="ARBA" id="ARBA00004123"/>
    </source>
</evidence>
<dbReference type="STRING" id="1230905.A0A1G4JBE3"/>
<gene>
    <name evidence="4" type="ORF">LAMI_0D06018G</name>
</gene>
<evidence type="ECO:0000259" key="3">
    <source>
        <dbReference type="PROSITE" id="PS50048"/>
    </source>
</evidence>
<dbReference type="Proteomes" id="UP000191024">
    <property type="component" value="Chromosome D"/>
</dbReference>
<organism evidence="4 5">
    <name type="scientific">Lachancea mirantina</name>
    <dbReference type="NCBI Taxonomy" id="1230905"/>
    <lineage>
        <taxon>Eukaryota</taxon>
        <taxon>Fungi</taxon>
        <taxon>Dikarya</taxon>
        <taxon>Ascomycota</taxon>
        <taxon>Saccharomycotina</taxon>
        <taxon>Saccharomycetes</taxon>
        <taxon>Saccharomycetales</taxon>
        <taxon>Saccharomycetaceae</taxon>
        <taxon>Lachancea</taxon>
    </lineage>
</organism>
<dbReference type="SMART" id="SM00066">
    <property type="entry name" value="GAL4"/>
    <property type="match status" value="1"/>
</dbReference>
<dbReference type="PANTHER" id="PTHR31001:SF90">
    <property type="entry name" value="CENTROMERE DNA-BINDING PROTEIN COMPLEX CBF3 SUBUNIT B"/>
    <property type="match status" value="1"/>
</dbReference>
<evidence type="ECO:0000256" key="2">
    <source>
        <dbReference type="ARBA" id="ARBA00023242"/>
    </source>
</evidence>
<feature type="domain" description="Zn(2)-C6 fungal-type" evidence="3">
    <location>
        <begin position="12"/>
        <end position="43"/>
    </location>
</feature>
<dbReference type="AlphaFoldDB" id="A0A1G4JBE3"/>
<dbReference type="CDD" id="cd12148">
    <property type="entry name" value="fungal_TF_MHR"/>
    <property type="match status" value="1"/>
</dbReference>
<dbReference type="PANTHER" id="PTHR31001">
    <property type="entry name" value="UNCHARACTERIZED TRANSCRIPTIONAL REGULATORY PROTEIN"/>
    <property type="match status" value="1"/>
</dbReference>
<dbReference type="OrthoDB" id="5121955at2759"/>
<dbReference type="GO" id="GO:0000981">
    <property type="term" value="F:DNA-binding transcription factor activity, RNA polymerase II-specific"/>
    <property type="evidence" value="ECO:0007669"/>
    <property type="project" value="InterPro"/>
</dbReference>
<keyword evidence="5" id="KW-1185">Reference proteome</keyword>
<dbReference type="InterPro" id="IPR036864">
    <property type="entry name" value="Zn2-C6_fun-type_DNA-bd_sf"/>
</dbReference>
<reference evidence="4 5" key="1">
    <citation type="submission" date="2016-03" db="EMBL/GenBank/DDBJ databases">
        <authorList>
            <person name="Devillers H."/>
        </authorList>
    </citation>
    <scope>NUCLEOTIDE SEQUENCE [LARGE SCALE GENOMIC DNA]</scope>
    <source>
        <strain evidence="4">CBS 11717</strain>
    </source>
</reference>
<dbReference type="CDD" id="cd00067">
    <property type="entry name" value="GAL4"/>
    <property type="match status" value="1"/>
</dbReference>
<dbReference type="GO" id="GO:0008270">
    <property type="term" value="F:zinc ion binding"/>
    <property type="evidence" value="ECO:0007669"/>
    <property type="project" value="InterPro"/>
</dbReference>
<protein>
    <submittedName>
        <fullName evidence="4">LAMI_0D06018g1_1</fullName>
    </submittedName>
</protein>
<dbReference type="Pfam" id="PF00172">
    <property type="entry name" value="Zn_clus"/>
    <property type="match status" value="1"/>
</dbReference>
<dbReference type="GO" id="GO:0005634">
    <property type="term" value="C:nucleus"/>
    <property type="evidence" value="ECO:0007669"/>
    <property type="project" value="UniProtKB-SubCell"/>
</dbReference>
<dbReference type="InterPro" id="IPR050613">
    <property type="entry name" value="Sec_Metabolite_Reg"/>
</dbReference>
<evidence type="ECO:0000313" key="4">
    <source>
        <dbReference type="EMBL" id="SCU87417.1"/>
    </source>
</evidence>
<dbReference type="InterPro" id="IPR001138">
    <property type="entry name" value="Zn2Cys6_DnaBD"/>
</dbReference>
<evidence type="ECO:0000313" key="5">
    <source>
        <dbReference type="Proteomes" id="UP000191024"/>
    </source>
</evidence>
<dbReference type="SUPFAM" id="SSF57701">
    <property type="entry name" value="Zn2/Cys6 DNA-binding domain"/>
    <property type="match status" value="1"/>
</dbReference>
<name>A0A1G4JBE3_9SACH</name>
<sequence>MKVIKRRRVIKSCKYCYEHKLKCDKVKPCNNCVRLGVTHECIYGFNKKEYLSSVSPSRKTVQPKRSNPEEFKTTGYYPYFSNELGSKIASSSALEKKKGSTRRNAITKLERLSTKRLLPEEIYGLIPAKKNFNFILESYFQRINPIIPLLEREDVEVSLSVFFEKPDVANNEKHPKLLQLFTILFSVAYANVAEEQIPDLFLSEKYYSAFQTLVDWCQFPIKPSVELLRCLLIVNFVIDPNMVETLGLSAILLRQAQQLGLNFPKSDFDADGFHATSKAGFGLLWNYILFFEGSSSVVAGLAFMSAEDQPRPILLTENSSTNGNIAVPYARGRFLINDLYRPVMALKNGVCGASQSILDDIDSRLQKAYGKIEGLCSLIQKNEDEGEYFSSTLKIFLLRFQLRYMAITNQRPKEPSSPVHDAYKKGRFNKGILEVLTEGKAFEDKTVRLSFALLFFTLKRLLSGSCYKYAWYSKGSTVMQYLFVVIKDIFSFPKKGYHLQYYCEELKMFLSPDIKECLEADPVMYKYLLIEQLMKVLEIKLAPLWNDNDINAFSLVKKVKREIWSSEVVREFRDSHDEGRLLGCSIFKKALNHIDSIQSIDFEECLKQWEMDKAALNLEGILMNWISEV</sequence>
<dbReference type="EMBL" id="LT598463">
    <property type="protein sequence ID" value="SCU87417.1"/>
    <property type="molecule type" value="Genomic_DNA"/>
</dbReference>
<dbReference type="PROSITE" id="PS50048">
    <property type="entry name" value="ZN2_CY6_FUNGAL_2"/>
    <property type="match status" value="1"/>
</dbReference>
<dbReference type="Gene3D" id="4.10.240.10">
    <property type="entry name" value="Zn(2)-C6 fungal-type DNA-binding domain"/>
    <property type="match status" value="1"/>
</dbReference>
<proteinExistence type="predicted"/>
<comment type="subcellular location">
    <subcellularLocation>
        <location evidence="1">Nucleus</location>
    </subcellularLocation>
</comment>
<keyword evidence="2" id="KW-0539">Nucleus</keyword>